<dbReference type="AlphaFoldDB" id="W4QH01"/>
<evidence type="ECO:0000313" key="2">
    <source>
        <dbReference type="Proteomes" id="UP000018895"/>
    </source>
</evidence>
<dbReference type="Gene3D" id="3.40.50.1000">
    <property type="entry name" value="HAD superfamily/HAD-like"/>
    <property type="match status" value="1"/>
</dbReference>
<proteinExistence type="predicted"/>
<dbReference type="NCBIfam" id="TIGR01484">
    <property type="entry name" value="HAD-SF-IIB"/>
    <property type="match status" value="1"/>
</dbReference>
<dbReference type="PANTHER" id="PTHR10000">
    <property type="entry name" value="PHOSPHOSERINE PHOSPHATASE"/>
    <property type="match status" value="1"/>
</dbReference>
<reference evidence="1" key="1">
    <citation type="journal article" date="2014" name="Genome Announc.">
        <title>Draft Genome Sequences of Three Alkaliphilic Bacillus Strains, Bacillus wakoensis JCM 9140T, Bacillus akibai JCM 9157T, and Bacillus hemicellulosilyticus JCM 9152T.</title>
        <authorList>
            <person name="Yuki M."/>
            <person name="Oshima K."/>
            <person name="Suda W."/>
            <person name="Oshida Y."/>
            <person name="Kitamura K."/>
            <person name="Iida T."/>
            <person name="Hattori M."/>
            <person name="Ohkuma M."/>
        </authorList>
    </citation>
    <scope>NUCLEOTIDE SEQUENCE [LARGE SCALE GENOMIC DNA]</scope>
    <source>
        <strain evidence="1">JCM 9152</strain>
    </source>
</reference>
<dbReference type="SFLD" id="SFLDS00003">
    <property type="entry name" value="Haloacid_Dehalogenase"/>
    <property type="match status" value="1"/>
</dbReference>
<name>W4QH01_9BACI</name>
<keyword evidence="2" id="KW-1185">Reference proteome</keyword>
<dbReference type="InterPro" id="IPR036412">
    <property type="entry name" value="HAD-like_sf"/>
</dbReference>
<dbReference type="SUPFAM" id="SSF56784">
    <property type="entry name" value="HAD-like"/>
    <property type="match status" value="1"/>
</dbReference>
<dbReference type="Proteomes" id="UP000018895">
    <property type="component" value="Unassembled WGS sequence"/>
</dbReference>
<evidence type="ECO:0000313" key="1">
    <source>
        <dbReference type="EMBL" id="GAE31202.1"/>
    </source>
</evidence>
<dbReference type="InterPro" id="IPR023214">
    <property type="entry name" value="HAD_sf"/>
</dbReference>
<dbReference type="InterPro" id="IPR000150">
    <property type="entry name" value="Cof"/>
</dbReference>
<comment type="caution">
    <text evidence="1">The sequence shown here is derived from an EMBL/GenBank/DDBJ whole genome shotgun (WGS) entry which is preliminary data.</text>
</comment>
<dbReference type="InterPro" id="IPR006379">
    <property type="entry name" value="HAD-SF_hydro_IIB"/>
</dbReference>
<dbReference type="OrthoDB" id="9781413at2"/>
<keyword evidence="1" id="KW-0378">Hydrolase</keyword>
<dbReference type="SFLD" id="SFLDG01140">
    <property type="entry name" value="C2.B:_Phosphomannomutase_and_P"/>
    <property type="match status" value="1"/>
</dbReference>
<sequence>MNSNQHLIVLDLDGTLLKDDKTISPYTKQIITKARQKGHLVMIATGRPYRASAAYYQELQLDTAIVNFNGAFVHHPRDKKFGTFHHPLNLETAKTIIQTCEAFKVSNIMVEVIDDFYLHSFDEVIIKEFLAGQNPVEHGNLLQQLKDAPTSILVHPQEHHVDELRQLLKDAHAEVIDQRMWGAPWHIIEIIRAGMNKAIGIKKAADYYNIPKERIIAFGDEDNDFEMIEYAGQGVAMSNAINPLKSIANAVTSSNEEDGIGRYLEEALLLS</sequence>
<dbReference type="RefSeq" id="WP_035344515.1">
    <property type="nucleotide sequence ID" value="NZ_BAUU01000017.1"/>
</dbReference>
<dbReference type="GO" id="GO:0005829">
    <property type="term" value="C:cytosol"/>
    <property type="evidence" value="ECO:0007669"/>
    <property type="project" value="TreeGrafter"/>
</dbReference>
<dbReference type="GO" id="GO:0000287">
    <property type="term" value="F:magnesium ion binding"/>
    <property type="evidence" value="ECO:0007669"/>
    <property type="project" value="TreeGrafter"/>
</dbReference>
<organism evidence="1 2">
    <name type="scientific">Halalkalibacter hemicellulosilyticusJCM 9152</name>
    <dbReference type="NCBI Taxonomy" id="1236971"/>
    <lineage>
        <taxon>Bacteria</taxon>
        <taxon>Bacillati</taxon>
        <taxon>Bacillota</taxon>
        <taxon>Bacilli</taxon>
        <taxon>Bacillales</taxon>
        <taxon>Bacillaceae</taxon>
        <taxon>Halalkalibacter</taxon>
    </lineage>
</organism>
<dbReference type="Gene3D" id="3.30.1240.10">
    <property type="match status" value="1"/>
</dbReference>
<dbReference type="GO" id="GO:0016791">
    <property type="term" value="F:phosphatase activity"/>
    <property type="evidence" value="ECO:0007669"/>
    <property type="project" value="TreeGrafter"/>
</dbReference>
<gene>
    <name evidence="1" type="ORF">JCM9152_2655</name>
</gene>
<dbReference type="Pfam" id="PF08282">
    <property type="entry name" value="Hydrolase_3"/>
    <property type="match status" value="1"/>
</dbReference>
<dbReference type="CDD" id="cd07516">
    <property type="entry name" value="HAD_Pase"/>
    <property type="match status" value="1"/>
</dbReference>
<accession>W4QH01</accession>
<dbReference type="PANTHER" id="PTHR10000:SF23">
    <property type="entry name" value="5-AMINO-6-(5-PHOSPHO-D-RIBITYLAMINO)URACIL PHOSPHATASE YITU"/>
    <property type="match status" value="1"/>
</dbReference>
<protein>
    <submittedName>
        <fullName evidence="1">Haloacid dehalogenase-like hydrolase</fullName>
    </submittedName>
</protein>
<dbReference type="STRING" id="1236971.JCM9152_2655"/>
<dbReference type="EMBL" id="BAUU01000017">
    <property type="protein sequence ID" value="GAE31202.1"/>
    <property type="molecule type" value="Genomic_DNA"/>
</dbReference>
<dbReference type="NCBIfam" id="TIGR00099">
    <property type="entry name" value="Cof-subfamily"/>
    <property type="match status" value="1"/>
</dbReference>